<dbReference type="NCBIfam" id="NF001126">
    <property type="entry name" value="PRK00139.1-4"/>
    <property type="match status" value="1"/>
</dbReference>
<feature type="domain" description="Mur ligase N-terminal catalytic" evidence="2">
    <location>
        <begin position="12"/>
        <end position="86"/>
    </location>
</feature>
<gene>
    <name evidence="5" type="ORF">LSH36_583g02451</name>
</gene>
<evidence type="ECO:0000256" key="1">
    <source>
        <dbReference type="ARBA" id="ARBA00005898"/>
    </source>
</evidence>
<evidence type="ECO:0000259" key="3">
    <source>
        <dbReference type="Pfam" id="PF02875"/>
    </source>
</evidence>
<reference evidence="5" key="1">
    <citation type="journal article" date="2023" name="Mol. Biol. Evol.">
        <title>Third-Generation Sequencing Reveals the Adaptive Role of the Epigenome in Three Deep-Sea Polychaetes.</title>
        <authorList>
            <person name="Perez M."/>
            <person name="Aroh O."/>
            <person name="Sun Y."/>
            <person name="Lan Y."/>
            <person name="Juniper S.K."/>
            <person name="Young C.R."/>
            <person name="Angers B."/>
            <person name="Qian P.Y."/>
        </authorList>
    </citation>
    <scope>NUCLEOTIDE SEQUENCE</scope>
    <source>
        <strain evidence="5">P08H-3</strain>
    </source>
</reference>
<dbReference type="NCBIfam" id="TIGR01085">
    <property type="entry name" value="murE"/>
    <property type="match status" value="1"/>
</dbReference>
<dbReference type="Pfam" id="PF02875">
    <property type="entry name" value="Mur_ligase_C"/>
    <property type="match status" value="1"/>
</dbReference>
<dbReference type="GO" id="GO:0005737">
    <property type="term" value="C:cytoplasm"/>
    <property type="evidence" value="ECO:0007669"/>
    <property type="project" value="InterPro"/>
</dbReference>
<dbReference type="GO" id="GO:0051301">
    <property type="term" value="P:cell division"/>
    <property type="evidence" value="ECO:0007669"/>
    <property type="project" value="InterPro"/>
</dbReference>
<dbReference type="SUPFAM" id="SSF53623">
    <property type="entry name" value="MurD-like peptide ligases, catalytic domain"/>
    <property type="match status" value="1"/>
</dbReference>
<dbReference type="Gene3D" id="3.40.1190.10">
    <property type="entry name" value="Mur-like, catalytic domain"/>
    <property type="match status" value="1"/>
</dbReference>
<dbReference type="PANTHER" id="PTHR23135">
    <property type="entry name" value="MUR LIGASE FAMILY MEMBER"/>
    <property type="match status" value="1"/>
</dbReference>
<dbReference type="InterPro" id="IPR004101">
    <property type="entry name" value="Mur_ligase_C"/>
</dbReference>
<dbReference type="InterPro" id="IPR013221">
    <property type="entry name" value="Mur_ligase_cen"/>
</dbReference>
<dbReference type="InterPro" id="IPR005761">
    <property type="entry name" value="UDP-N-AcMur-Glu-dNH2Pim_ligase"/>
</dbReference>
<dbReference type="GO" id="GO:0008360">
    <property type="term" value="P:regulation of cell shape"/>
    <property type="evidence" value="ECO:0007669"/>
    <property type="project" value="InterPro"/>
</dbReference>
<dbReference type="InterPro" id="IPR035911">
    <property type="entry name" value="MurE/MurF_N"/>
</dbReference>
<comment type="similarity">
    <text evidence="1">Belongs to the MurCDEF family. MurE subfamily.</text>
</comment>
<evidence type="ECO:0000313" key="5">
    <source>
        <dbReference type="EMBL" id="KAK2146819.1"/>
    </source>
</evidence>
<comment type="caution">
    <text evidence="5">The sequence shown here is derived from an EMBL/GenBank/DDBJ whole genome shotgun (WGS) entry which is preliminary data.</text>
</comment>
<dbReference type="SUPFAM" id="SSF63418">
    <property type="entry name" value="MurE/MurF N-terminal domain"/>
    <property type="match status" value="1"/>
</dbReference>
<dbReference type="AlphaFoldDB" id="A0AAD9J5K2"/>
<organism evidence="5 6">
    <name type="scientific">Paralvinella palmiformis</name>
    <dbReference type="NCBI Taxonomy" id="53620"/>
    <lineage>
        <taxon>Eukaryota</taxon>
        <taxon>Metazoa</taxon>
        <taxon>Spiralia</taxon>
        <taxon>Lophotrochozoa</taxon>
        <taxon>Annelida</taxon>
        <taxon>Polychaeta</taxon>
        <taxon>Sedentaria</taxon>
        <taxon>Canalipalpata</taxon>
        <taxon>Terebellida</taxon>
        <taxon>Terebelliformia</taxon>
        <taxon>Alvinellidae</taxon>
        <taxon>Paralvinella</taxon>
    </lineage>
</organism>
<evidence type="ECO:0000259" key="4">
    <source>
        <dbReference type="Pfam" id="PF08245"/>
    </source>
</evidence>
<feature type="domain" description="Mur ligase central" evidence="4">
    <location>
        <begin position="98"/>
        <end position="301"/>
    </location>
</feature>
<dbReference type="InterPro" id="IPR036565">
    <property type="entry name" value="Mur-like_cat_sf"/>
</dbReference>
<dbReference type="Pfam" id="PF08245">
    <property type="entry name" value="Mur_ligase_M"/>
    <property type="match status" value="1"/>
</dbReference>
<dbReference type="InterPro" id="IPR036615">
    <property type="entry name" value="Mur_ligase_C_dom_sf"/>
</dbReference>
<dbReference type="Pfam" id="PF01225">
    <property type="entry name" value="Mur_ligase"/>
    <property type="match status" value="1"/>
</dbReference>
<dbReference type="Gene3D" id="3.90.190.20">
    <property type="entry name" value="Mur ligase, C-terminal domain"/>
    <property type="match status" value="1"/>
</dbReference>
<evidence type="ECO:0000259" key="2">
    <source>
        <dbReference type="Pfam" id="PF01225"/>
    </source>
</evidence>
<dbReference type="GO" id="GO:0016881">
    <property type="term" value="F:acid-amino acid ligase activity"/>
    <property type="evidence" value="ECO:0007669"/>
    <property type="project" value="InterPro"/>
</dbReference>
<dbReference type="Gene3D" id="3.40.1390.10">
    <property type="entry name" value="MurE/MurF, N-terminal domain"/>
    <property type="match status" value="1"/>
</dbReference>
<dbReference type="InterPro" id="IPR000713">
    <property type="entry name" value="Mur_ligase_N"/>
</dbReference>
<feature type="non-terminal residue" evidence="5">
    <location>
        <position position="488"/>
    </location>
</feature>
<proteinExistence type="inferred from homology"/>
<sequence length="488" mass="55586">VEACYGNTKVDITSIQIDSRKVTLHSAFFAIKGEHNDGFTYISEAIKNGALVIFTDRIPSKKQRNITYIVVSNVRKILSRVAHYFYHQPSQHLPVIGITGTDGKTTTIWFAFHLLKSLNIRVGVISTVASGWNDNLRENTFHQTTPEAHTIHRTLAEMHASSCKVALLESTSHGLSHQTYRLRDVHYYAALYTPIGHEHLEFHRSFEQYLQDKKKLLTQVRPALQFSHLHHPPFLILNLTNKYTSAFLQSQKLPVYGLFADNIKETMYHTSFTVHWGNKQRTYTIPIPNAINIENMLAAVLLSSLISEMSIFDVFDHCMTLTLPPGRMQKITASVPFSVIVDFAHTPQAFEKILSFFHRQKKSRLIVVFGSAGERDTKKRTLQGIIAAQYADIIILTDEDPRNEDSYLIIKEIEKGIHTTSDKFCKGTNLFLIPSRKKAIKQSIQLAHPNDIVVLLGKGHENSIIYKDHVLEWNEAKIVKQILSQYKA</sequence>
<evidence type="ECO:0008006" key="7">
    <source>
        <dbReference type="Google" id="ProtNLM"/>
    </source>
</evidence>
<accession>A0AAD9J5K2</accession>
<name>A0AAD9J5K2_9ANNE</name>
<dbReference type="EMBL" id="JAODUP010000583">
    <property type="protein sequence ID" value="KAK2146819.1"/>
    <property type="molecule type" value="Genomic_DNA"/>
</dbReference>
<dbReference type="GO" id="GO:0005524">
    <property type="term" value="F:ATP binding"/>
    <property type="evidence" value="ECO:0007669"/>
    <property type="project" value="InterPro"/>
</dbReference>
<dbReference type="PANTHER" id="PTHR23135:SF4">
    <property type="entry name" value="UDP-N-ACETYLMURAMOYL-L-ALANYL-D-GLUTAMATE--2,6-DIAMINOPIMELATE LIGASE MURE HOMOLOG, CHLOROPLASTIC"/>
    <property type="match status" value="1"/>
</dbReference>
<keyword evidence="6" id="KW-1185">Reference proteome</keyword>
<evidence type="ECO:0000313" key="6">
    <source>
        <dbReference type="Proteomes" id="UP001208570"/>
    </source>
</evidence>
<feature type="domain" description="Mur ligase C-terminal" evidence="3">
    <location>
        <begin position="326"/>
        <end position="459"/>
    </location>
</feature>
<dbReference type="Proteomes" id="UP001208570">
    <property type="component" value="Unassembled WGS sequence"/>
</dbReference>
<protein>
    <recommendedName>
        <fullName evidence="7">UDP-N-acetylmuramoyl-L-alanyl-D-glutamate--2, 6-diaminopimelate ligase</fullName>
    </recommendedName>
</protein>
<dbReference type="SUPFAM" id="SSF53244">
    <property type="entry name" value="MurD-like peptide ligases, peptide-binding domain"/>
    <property type="match status" value="1"/>
</dbReference>